<accession>A0AA48KG24</accession>
<name>A0AA48KG24_9BACT</name>
<dbReference type="PANTHER" id="PTHR43811:SF19">
    <property type="entry name" value="39 KDA FK506-BINDING NUCLEAR PROTEIN"/>
    <property type="match status" value="1"/>
</dbReference>
<dbReference type="KEGG" id="msea:METESE_19760"/>
<protein>
    <recommendedName>
        <fullName evidence="6">Peptidyl-prolyl cis-trans isomerase</fullName>
        <ecNumber evidence="6">5.2.1.8</ecNumber>
    </recommendedName>
</protein>
<dbReference type="PANTHER" id="PTHR43811">
    <property type="entry name" value="FKBP-TYPE PEPTIDYL-PROLYL CIS-TRANS ISOMERASE FKPA"/>
    <property type="match status" value="1"/>
</dbReference>
<keyword evidence="9" id="KW-1185">Reference proteome</keyword>
<dbReference type="Pfam" id="PF00254">
    <property type="entry name" value="FKBP_C"/>
    <property type="match status" value="2"/>
</dbReference>
<evidence type="ECO:0000313" key="8">
    <source>
        <dbReference type="EMBL" id="BDU77018.1"/>
    </source>
</evidence>
<evidence type="ECO:0000256" key="2">
    <source>
        <dbReference type="ARBA" id="ARBA00006577"/>
    </source>
</evidence>
<reference evidence="8" key="1">
    <citation type="journal article" date="2023" name="Int. J. Syst. Evol. Microbiol.">
        <title>Mesoterricola silvestris gen. nov., sp. nov., Mesoterricola sediminis sp. nov., Geothrix oryzae sp. nov., Geothrix edaphica sp. nov., Geothrix rubra sp. nov., and Geothrix limicola sp. nov., six novel members of Acidobacteriota isolated from soils.</title>
        <authorList>
            <person name="Itoh H."/>
            <person name="Sugisawa Y."/>
            <person name="Mise K."/>
            <person name="Xu Z."/>
            <person name="Kuniyasu M."/>
            <person name="Ushijima N."/>
            <person name="Kawano K."/>
            <person name="Kobayashi E."/>
            <person name="Shiratori Y."/>
            <person name="Masuda Y."/>
            <person name="Senoo K."/>
        </authorList>
    </citation>
    <scope>NUCLEOTIDE SEQUENCE</scope>
    <source>
        <strain evidence="8">W786</strain>
    </source>
</reference>
<proteinExistence type="inferred from homology"/>
<keyword evidence="3 5" id="KW-0697">Rotamase</keyword>
<evidence type="ECO:0000256" key="4">
    <source>
        <dbReference type="ARBA" id="ARBA00023235"/>
    </source>
</evidence>
<gene>
    <name evidence="8" type="ORF">METESE_19760</name>
</gene>
<dbReference type="AlphaFoldDB" id="A0AA48KG24"/>
<dbReference type="RefSeq" id="WP_243333967.1">
    <property type="nucleotide sequence ID" value="NZ_AP027081.1"/>
</dbReference>
<evidence type="ECO:0000256" key="6">
    <source>
        <dbReference type="RuleBase" id="RU003915"/>
    </source>
</evidence>
<dbReference type="EC" id="5.2.1.8" evidence="6"/>
<feature type="domain" description="PPIase FKBP-type" evidence="7">
    <location>
        <begin position="180"/>
        <end position="263"/>
    </location>
</feature>
<dbReference type="Proteomes" id="UP001228113">
    <property type="component" value="Chromosome"/>
</dbReference>
<dbReference type="InterPro" id="IPR046357">
    <property type="entry name" value="PPIase_dom_sf"/>
</dbReference>
<comment type="similarity">
    <text evidence="2 6">Belongs to the FKBP-type PPIase family.</text>
</comment>
<feature type="domain" description="PPIase FKBP-type" evidence="7">
    <location>
        <begin position="57"/>
        <end position="139"/>
    </location>
</feature>
<organism evidence="8 9">
    <name type="scientific">Mesoterricola sediminis</name>
    <dbReference type="NCBI Taxonomy" id="2927980"/>
    <lineage>
        <taxon>Bacteria</taxon>
        <taxon>Pseudomonadati</taxon>
        <taxon>Acidobacteriota</taxon>
        <taxon>Holophagae</taxon>
        <taxon>Holophagales</taxon>
        <taxon>Holophagaceae</taxon>
        <taxon>Mesoterricola</taxon>
    </lineage>
</organism>
<dbReference type="Gene3D" id="3.10.50.40">
    <property type="match status" value="2"/>
</dbReference>
<sequence length="263" mass="28576">MLPSLLLPALTLLAATDRFPIPPAPVLAPPPEAERTDKGLAMVVLKPGQGGARPAPSDMVTLEYAAWSEDGRLIDSTSRRERPLSTTLDQLMKGMGQALRLMTPGEKRRIWIPQPLAFEGAAGRPTGTITMELELLLVEPSPLLAPPDLAAPPEGAVRLPSGVAYRILRPGDMGGRPTSRSTVTVRYSGWTADGSCFDSTWRTGSKPATLRLNEVIPGWTQVLQTMTPGEKVRVWIPEKQAYKGERGMPQGMLVFDIELVVFF</sequence>
<evidence type="ECO:0000259" key="7">
    <source>
        <dbReference type="PROSITE" id="PS50059"/>
    </source>
</evidence>
<dbReference type="PROSITE" id="PS50059">
    <property type="entry name" value="FKBP_PPIASE"/>
    <property type="match status" value="2"/>
</dbReference>
<evidence type="ECO:0000256" key="1">
    <source>
        <dbReference type="ARBA" id="ARBA00000971"/>
    </source>
</evidence>
<dbReference type="EMBL" id="AP027081">
    <property type="protein sequence ID" value="BDU77018.1"/>
    <property type="molecule type" value="Genomic_DNA"/>
</dbReference>
<evidence type="ECO:0000313" key="9">
    <source>
        <dbReference type="Proteomes" id="UP001228113"/>
    </source>
</evidence>
<dbReference type="SUPFAM" id="SSF54534">
    <property type="entry name" value="FKBP-like"/>
    <property type="match status" value="2"/>
</dbReference>
<dbReference type="GO" id="GO:0003755">
    <property type="term" value="F:peptidyl-prolyl cis-trans isomerase activity"/>
    <property type="evidence" value="ECO:0007669"/>
    <property type="project" value="UniProtKB-UniRule"/>
</dbReference>
<comment type="catalytic activity">
    <reaction evidence="1 5 6">
        <text>[protein]-peptidylproline (omega=180) = [protein]-peptidylproline (omega=0)</text>
        <dbReference type="Rhea" id="RHEA:16237"/>
        <dbReference type="Rhea" id="RHEA-COMP:10747"/>
        <dbReference type="Rhea" id="RHEA-COMP:10748"/>
        <dbReference type="ChEBI" id="CHEBI:83833"/>
        <dbReference type="ChEBI" id="CHEBI:83834"/>
        <dbReference type="EC" id="5.2.1.8"/>
    </reaction>
</comment>
<evidence type="ECO:0000256" key="5">
    <source>
        <dbReference type="PROSITE-ProRule" id="PRU00277"/>
    </source>
</evidence>
<keyword evidence="4 5" id="KW-0413">Isomerase</keyword>
<evidence type="ECO:0000256" key="3">
    <source>
        <dbReference type="ARBA" id="ARBA00023110"/>
    </source>
</evidence>
<dbReference type="InterPro" id="IPR001179">
    <property type="entry name" value="PPIase_FKBP_dom"/>
</dbReference>